<reference evidence="2 3" key="1">
    <citation type="submission" date="2014-07" db="EMBL/GenBank/DDBJ databases">
        <title>Methanogenic archaea and the global carbon cycle.</title>
        <authorList>
            <person name="Henriksen J.R."/>
            <person name="Luke J."/>
            <person name="Reinhart S."/>
            <person name="Benedict M.N."/>
            <person name="Youngblut N.D."/>
            <person name="Metcalf M.E."/>
            <person name="Whitaker R.J."/>
            <person name="Metcalf W.W."/>
        </authorList>
    </citation>
    <scope>NUCLEOTIDE SEQUENCE [LARGE SCALE GENOMIC DNA]</scope>
    <source>
        <strain evidence="2 3">HB-1</strain>
    </source>
</reference>
<evidence type="ECO:0000313" key="2">
    <source>
        <dbReference type="EMBL" id="AKB78422.1"/>
    </source>
</evidence>
<organism evidence="2 3">
    <name type="scientific">Methanosarcina horonobensis HB-1 = JCM 15518</name>
    <dbReference type="NCBI Taxonomy" id="1434110"/>
    <lineage>
        <taxon>Archaea</taxon>
        <taxon>Methanobacteriati</taxon>
        <taxon>Methanobacteriota</taxon>
        <taxon>Stenosarchaea group</taxon>
        <taxon>Methanomicrobia</taxon>
        <taxon>Methanosarcinales</taxon>
        <taxon>Methanosarcinaceae</taxon>
        <taxon>Methanosarcina</taxon>
    </lineage>
</organism>
<dbReference type="HOGENOM" id="CLU_036012_2_0_2"/>
<accession>A0A0E3SE36</accession>
<dbReference type="CDD" id="cd07713">
    <property type="entry name" value="DHPS-like_MBL-fold"/>
    <property type="match status" value="1"/>
</dbReference>
<dbReference type="PATRIC" id="fig|1434110.4.peg.2469"/>
<dbReference type="GO" id="GO:0016740">
    <property type="term" value="F:transferase activity"/>
    <property type="evidence" value="ECO:0007669"/>
    <property type="project" value="TreeGrafter"/>
</dbReference>
<dbReference type="InterPro" id="IPR036866">
    <property type="entry name" value="RibonucZ/Hydroxyglut_hydro"/>
</dbReference>
<feature type="domain" description="Metallo-beta-lactamase" evidence="1">
    <location>
        <begin position="70"/>
        <end position="140"/>
    </location>
</feature>
<dbReference type="PANTHER" id="PTHR13754:SF18">
    <property type="entry name" value="7,8-DIHYDROPTERIN-6-METHYL-4-(BETA-D-RIBOFURANOSYL)-AMINOBENZENE-5'-PHOSPHATE SYNTHASE"/>
    <property type="match status" value="1"/>
</dbReference>
<protein>
    <submittedName>
        <fullName evidence="2">7,8 dihydropteroate synthase (Methanopterin)</fullName>
    </submittedName>
</protein>
<gene>
    <name evidence="2" type="ORF">MSHOH_1939</name>
</gene>
<dbReference type="STRING" id="1434110.MSHOH_1939"/>
<dbReference type="InterPro" id="IPR052926">
    <property type="entry name" value="Metallo-beta-lactamase_dom"/>
</dbReference>
<evidence type="ECO:0000259" key="1">
    <source>
        <dbReference type="Pfam" id="PF12706"/>
    </source>
</evidence>
<dbReference type="Gene3D" id="3.60.15.10">
    <property type="entry name" value="Ribonuclease Z/Hydroxyacylglutathione hydrolase-like"/>
    <property type="match status" value="1"/>
</dbReference>
<dbReference type="PANTHER" id="PTHR13754">
    <property type="entry name" value="METALLO-BETA-LACTAMASE SUPERFAMILY PROTEIN"/>
    <property type="match status" value="1"/>
</dbReference>
<dbReference type="EMBL" id="CP009516">
    <property type="protein sequence ID" value="AKB78422.1"/>
    <property type="molecule type" value="Genomic_DNA"/>
</dbReference>
<name>A0A0E3SE36_9EURY</name>
<dbReference type="Proteomes" id="UP000033101">
    <property type="component" value="Chromosome"/>
</dbReference>
<proteinExistence type="predicted"/>
<dbReference type="Pfam" id="PF12706">
    <property type="entry name" value="Lactamase_B_2"/>
    <property type="match status" value="1"/>
</dbReference>
<dbReference type="AlphaFoldDB" id="A0A0E3SE36"/>
<dbReference type="SUPFAM" id="SSF56281">
    <property type="entry name" value="Metallo-hydrolase/oxidoreductase"/>
    <property type="match status" value="1"/>
</dbReference>
<keyword evidence="3" id="KW-1185">Reference proteome</keyword>
<evidence type="ECO:0000313" key="3">
    <source>
        <dbReference type="Proteomes" id="UP000033101"/>
    </source>
</evidence>
<dbReference type="InterPro" id="IPR041712">
    <property type="entry name" value="DHPS-like_MBL-fold"/>
</dbReference>
<sequence>MSNMSDTNKLDIREADRLEITVLMDNYTDIFQIESTDVCKRPQLPYFPQILFAEHGFSCLIKVCAGNEEHTVLMDAAVTPACLFSNAKLLKADLGRIEAVALSHGHPDHFLGLAELLKHVSEKQNKEIPLILHPDAFLERRFNIPVIGHPAMIPALDEDVLKGSGADIVKSKKAFPIADSLIHTTGEIERKIPFEKGFPWAEANINGNWITDPFRDDQGLVIKLKGKGLVVISGCAHAGIINTVEYAKKITGTDKVHAVLGGFHLTGRLFDPIIQPTIDEMKRIGPDHIVPMHCTGWKAINQFAEEMPEQFLLNTVGTTYVFGESL</sequence>
<dbReference type="InterPro" id="IPR001279">
    <property type="entry name" value="Metallo-B-lactamas"/>
</dbReference>
<dbReference type="KEGG" id="mhor:MSHOH_1939"/>